<feature type="transmembrane region" description="Helical" evidence="1">
    <location>
        <begin position="403"/>
        <end position="433"/>
    </location>
</feature>
<feature type="transmembrane region" description="Helical" evidence="1">
    <location>
        <begin position="368"/>
        <end position="391"/>
    </location>
</feature>
<dbReference type="InterPro" id="IPR018674">
    <property type="entry name" value="DUF2142_membrane"/>
</dbReference>
<feature type="transmembrane region" description="Helical" evidence="1">
    <location>
        <begin position="205"/>
        <end position="225"/>
    </location>
</feature>
<name>A0A7G9G7U2_9FIRM</name>
<dbReference type="AlphaFoldDB" id="A0A7G9G7U2"/>
<feature type="transmembrane region" description="Helical" evidence="1">
    <location>
        <begin position="445"/>
        <end position="468"/>
    </location>
</feature>
<dbReference type="Pfam" id="PF09913">
    <property type="entry name" value="DUF2142"/>
    <property type="match status" value="1"/>
</dbReference>
<protein>
    <submittedName>
        <fullName evidence="2">DUF2142 domain-containing protein</fullName>
    </submittedName>
</protein>
<keyword evidence="3" id="KW-1185">Reference proteome</keyword>
<feature type="transmembrane region" description="Helical" evidence="1">
    <location>
        <begin position="522"/>
        <end position="544"/>
    </location>
</feature>
<feature type="transmembrane region" description="Helical" evidence="1">
    <location>
        <begin position="177"/>
        <end position="198"/>
    </location>
</feature>
<proteinExistence type="predicted"/>
<feature type="transmembrane region" description="Helical" evidence="1">
    <location>
        <begin position="560"/>
        <end position="581"/>
    </location>
</feature>
<feature type="transmembrane region" description="Helical" evidence="1">
    <location>
        <begin position="12"/>
        <end position="35"/>
    </location>
</feature>
<feature type="transmembrane region" description="Helical" evidence="1">
    <location>
        <begin position="625"/>
        <end position="645"/>
    </location>
</feature>
<reference evidence="2 3" key="1">
    <citation type="submission" date="2020-08" db="EMBL/GenBank/DDBJ databases">
        <authorList>
            <person name="Liu C."/>
            <person name="Sun Q."/>
        </authorList>
    </citation>
    <scope>NUCLEOTIDE SEQUENCE [LARGE SCALE GENOMIC DNA]</scope>
    <source>
        <strain evidence="2 3">NSJ-38</strain>
    </source>
</reference>
<feature type="transmembrane region" description="Helical" evidence="1">
    <location>
        <begin position="326"/>
        <end position="347"/>
    </location>
</feature>
<keyword evidence="1" id="KW-1133">Transmembrane helix</keyword>
<gene>
    <name evidence="2" type="ORF">H9Q78_07135</name>
</gene>
<sequence length="648" mass="72297">MDKRGNEKIKKLSVGLILIVLLMFLVEIGSNFFYFRLSEGEKGVRKIADGSIDTTGFIQSAEGYRLDGNGGTLRIELGGKYVEKFMYSFDYDGLLDMMVTIQYHSEFGKAEQKTILDKNSAVIRQSVINIGKNVDWIELYTDTSLLLEDGVSYIDLSALPLNITDLFVKNTFQWNTIRMLCVFLFGVTILLLVIYRAFFGKQIAFSFLLISMTGGVLILTCFPVTKVGWDEETHFRRAYELSLYPGGEEVSPEFAKLFNCGIETWPLNLPASIEEKKEINAFFDENCTGGEGAVVQSSGIDTYTTGYIVPALFLKIGRFLNMPFSLLYQFGRLGGLLLYSLIMALAIKILPVGKRLLTMVGLMPTPMFLACCYSYDAVVIAFVSLGLSILLREALAKEGTFSWTNYFVAMACLVWGILPKAVYAPLVLTGLLIPASKFKDNRQKWLMRAGILFFFLALMSTFVLPSLLSPSSYGDSRGGDVSVALQMKNILTQPLSYIKVLTRNVWRSLPSYLIGGGAFQILGHWGIAGFGSVTMIFSCFAVLTDSSGNEEEVLSRKNKIVLFVISLMTVVLIWTAFYLTYTVPGSSTIEGVQGRYFLPVLLPLFLVAGVRRLQIRCSDSARNMIVTGFSAFLLFTMIWTQLLMIRNM</sequence>
<evidence type="ECO:0000313" key="2">
    <source>
        <dbReference type="EMBL" id="QNM06874.1"/>
    </source>
</evidence>
<dbReference type="Proteomes" id="UP000515823">
    <property type="component" value="Chromosome"/>
</dbReference>
<organism evidence="2 3">
    <name type="scientific">Qiania dongpingensis</name>
    <dbReference type="NCBI Taxonomy" id="2763669"/>
    <lineage>
        <taxon>Bacteria</taxon>
        <taxon>Bacillati</taxon>
        <taxon>Bacillota</taxon>
        <taxon>Clostridia</taxon>
        <taxon>Lachnospirales</taxon>
        <taxon>Lachnospiraceae</taxon>
        <taxon>Qiania</taxon>
    </lineage>
</organism>
<accession>A0A7G9G7U2</accession>
<evidence type="ECO:0000256" key="1">
    <source>
        <dbReference type="SAM" id="Phobius"/>
    </source>
</evidence>
<dbReference type="RefSeq" id="WP_249304642.1">
    <property type="nucleotide sequence ID" value="NZ_CP060634.1"/>
</dbReference>
<keyword evidence="1" id="KW-0472">Membrane</keyword>
<keyword evidence="1" id="KW-0812">Transmembrane</keyword>
<dbReference type="KEGG" id="qdo:H9Q78_07135"/>
<feature type="transmembrane region" description="Helical" evidence="1">
    <location>
        <begin position="596"/>
        <end position="613"/>
    </location>
</feature>
<evidence type="ECO:0000313" key="3">
    <source>
        <dbReference type="Proteomes" id="UP000515823"/>
    </source>
</evidence>
<dbReference type="EMBL" id="CP060634">
    <property type="protein sequence ID" value="QNM06874.1"/>
    <property type="molecule type" value="Genomic_DNA"/>
</dbReference>